<evidence type="ECO:0000313" key="2">
    <source>
        <dbReference type="EMBL" id="KAJ8334224.1"/>
    </source>
</evidence>
<evidence type="ECO:0000256" key="1">
    <source>
        <dbReference type="SAM" id="MobiDB-lite"/>
    </source>
</evidence>
<gene>
    <name evidence="2" type="ORF">SKAU_G00398630</name>
</gene>
<dbReference type="EMBL" id="JAINUF010000021">
    <property type="protein sequence ID" value="KAJ8334224.1"/>
    <property type="molecule type" value="Genomic_DNA"/>
</dbReference>
<sequence length="88" mass="9137">MAGDRSQGETGGFKEQSGRGTRNVFPKSTSQAAGGWWKGADCLVGTLAESKVGPSSNRTANPASIPTAFHKGTETTECQHAAFIPSPK</sequence>
<name>A0A9Q1E8L7_SYNKA</name>
<evidence type="ECO:0000313" key="3">
    <source>
        <dbReference type="Proteomes" id="UP001152622"/>
    </source>
</evidence>
<feature type="region of interest" description="Disordered" evidence="1">
    <location>
        <begin position="1"/>
        <end position="33"/>
    </location>
</feature>
<keyword evidence="3" id="KW-1185">Reference proteome</keyword>
<proteinExistence type="predicted"/>
<dbReference type="Proteomes" id="UP001152622">
    <property type="component" value="Chromosome 21"/>
</dbReference>
<dbReference type="AlphaFoldDB" id="A0A9Q1E8L7"/>
<accession>A0A9Q1E8L7</accession>
<protein>
    <submittedName>
        <fullName evidence="2">Uncharacterized protein</fullName>
    </submittedName>
</protein>
<organism evidence="2 3">
    <name type="scientific">Synaphobranchus kaupii</name>
    <name type="common">Kaup's arrowtooth eel</name>
    <dbReference type="NCBI Taxonomy" id="118154"/>
    <lineage>
        <taxon>Eukaryota</taxon>
        <taxon>Metazoa</taxon>
        <taxon>Chordata</taxon>
        <taxon>Craniata</taxon>
        <taxon>Vertebrata</taxon>
        <taxon>Euteleostomi</taxon>
        <taxon>Actinopterygii</taxon>
        <taxon>Neopterygii</taxon>
        <taxon>Teleostei</taxon>
        <taxon>Anguilliformes</taxon>
        <taxon>Synaphobranchidae</taxon>
        <taxon>Synaphobranchus</taxon>
    </lineage>
</organism>
<comment type="caution">
    <text evidence="2">The sequence shown here is derived from an EMBL/GenBank/DDBJ whole genome shotgun (WGS) entry which is preliminary data.</text>
</comment>
<reference evidence="2" key="1">
    <citation type="journal article" date="2023" name="Science">
        <title>Genome structures resolve the early diversification of teleost fishes.</title>
        <authorList>
            <person name="Parey E."/>
            <person name="Louis A."/>
            <person name="Montfort J."/>
            <person name="Bouchez O."/>
            <person name="Roques C."/>
            <person name="Iampietro C."/>
            <person name="Lluch J."/>
            <person name="Castinel A."/>
            <person name="Donnadieu C."/>
            <person name="Desvignes T."/>
            <person name="Floi Bucao C."/>
            <person name="Jouanno E."/>
            <person name="Wen M."/>
            <person name="Mejri S."/>
            <person name="Dirks R."/>
            <person name="Jansen H."/>
            <person name="Henkel C."/>
            <person name="Chen W.J."/>
            <person name="Zahm M."/>
            <person name="Cabau C."/>
            <person name="Klopp C."/>
            <person name="Thompson A.W."/>
            <person name="Robinson-Rechavi M."/>
            <person name="Braasch I."/>
            <person name="Lecointre G."/>
            <person name="Bobe J."/>
            <person name="Postlethwait J.H."/>
            <person name="Berthelot C."/>
            <person name="Roest Crollius H."/>
            <person name="Guiguen Y."/>
        </authorList>
    </citation>
    <scope>NUCLEOTIDE SEQUENCE</scope>
    <source>
        <strain evidence="2">WJC10195</strain>
    </source>
</reference>